<organism evidence="1 2">
    <name type="scientific">Portunus trituberculatus</name>
    <name type="common">Swimming crab</name>
    <name type="synonym">Neptunus trituberculatus</name>
    <dbReference type="NCBI Taxonomy" id="210409"/>
    <lineage>
        <taxon>Eukaryota</taxon>
        <taxon>Metazoa</taxon>
        <taxon>Ecdysozoa</taxon>
        <taxon>Arthropoda</taxon>
        <taxon>Crustacea</taxon>
        <taxon>Multicrustacea</taxon>
        <taxon>Malacostraca</taxon>
        <taxon>Eumalacostraca</taxon>
        <taxon>Eucarida</taxon>
        <taxon>Decapoda</taxon>
        <taxon>Pleocyemata</taxon>
        <taxon>Brachyura</taxon>
        <taxon>Eubrachyura</taxon>
        <taxon>Portunoidea</taxon>
        <taxon>Portunidae</taxon>
        <taxon>Portuninae</taxon>
        <taxon>Portunus</taxon>
    </lineage>
</organism>
<sequence length="126" mass="14234">MLSSRARDGEGACLVWVPEVYSSSSLSGWMDKILFDLDMGAVVSSFDPYLSYLEVSIYKQIAIAVRQSPRNSRWRFSRREDLLHLLPVKRLTGVFLILFWDTKQMVEGGVGAHEANATPPPPRPNH</sequence>
<evidence type="ECO:0000313" key="2">
    <source>
        <dbReference type="Proteomes" id="UP000324222"/>
    </source>
</evidence>
<dbReference type="EMBL" id="VSRR010000017">
    <property type="protein sequence ID" value="MPC08095.1"/>
    <property type="molecule type" value="Genomic_DNA"/>
</dbReference>
<reference evidence="1 2" key="1">
    <citation type="submission" date="2019-05" db="EMBL/GenBank/DDBJ databases">
        <title>Another draft genome of Portunus trituberculatus and its Hox gene families provides insights of decapod evolution.</title>
        <authorList>
            <person name="Jeong J.-H."/>
            <person name="Song I."/>
            <person name="Kim S."/>
            <person name="Choi T."/>
            <person name="Kim D."/>
            <person name="Ryu S."/>
            <person name="Kim W."/>
        </authorList>
    </citation>
    <scope>NUCLEOTIDE SEQUENCE [LARGE SCALE GENOMIC DNA]</scope>
    <source>
        <tissue evidence="1">Muscle</tissue>
    </source>
</reference>
<evidence type="ECO:0000313" key="1">
    <source>
        <dbReference type="EMBL" id="MPC08095.1"/>
    </source>
</evidence>
<gene>
    <name evidence="1" type="ORF">E2C01_000669</name>
</gene>
<name>A0A5B7CFN6_PORTR</name>
<dbReference type="AlphaFoldDB" id="A0A5B7CFN6"/>
<proteinExistence type="predicted"/>
<dbReference type="Proteomes" id="UP000324222">
    <property type="component" value="Unassembled WGS sequence"/>
</dbReference>
<accession>A0A5B7CFN6</accession>
<protein>
    <submittedName>
        <fullName evidence="1">Uncharacterized protein</fullName>
    </submittedName>
</protein>
<comment type="caution">
    <text evidence="1">The sequence shown here is derived from an EMBL/GenBank/DDBJ whole genome shotgun (WGS) entry which is preliminary data.</text>
</comment>
<keyword evidence="2" id="KW-1185">Reference proteome</keyword>